<dbReference type="AlphaFoldDB" id="A0A0A9G845"/>
<accession>A0A0A9G845</accession>
<name>A0A0A9G845_ARUDO</name>
<proteinExistence type="predicted"/>
<dbReference type="EMBL" id="GBRH01181013">
    <property type="protein sequence ID" value="JAE16883.1"/>
    <property type="molecule type" value="Transcribed_RNA"/>
</dbReference>
<organism evidence="1">
    <name type="scientific">Arundo donax</name>
    <name type="common">Giant reed</name>
    <name type="synonym">Donax arundinaceus</name>
    <dbReference type="NCBI Taxonomy" id="35708"/>
    <lineage>
        <taxon>Eukaryota</taxon>
        <taxon>Viridiplantae</taxon>
        <taxon>Streptophyta</taxon>
        <taxon>Embryophyta</taxon>
        <taxon>Tracheophyta</taxon>
        <taxon>Spermatophyta</taxon>
        <taxon>Magnoliopsida</taxon>
        <taxon>Liliopsida</taxon>
        <taxon>Poales</taxon>
        <taxon>Poaceae</taxon>
        <taxon>PACMAD clade</taxon>
        <taxon>Arundinoideae</taxon>
        <taxon>Arundineae</taxon>
        <taxon>Arundo</taxon>
    </lineage>
</organism>
<sequence>MRAGGVCASREKVRLVERERRSLAAWLSSSPWSRRLEQRRVQRQE</sequence>
<evidence type="ECO:0000313" key="1">
    <source>
        <dbReference type="EMBL" id="JAE16883.1"/>
    </source>
</evidence>
<reference evidence="1" key="2">
    <citation type="journal article" date="2015" name="Data Brief">
        <title>Shoot transcriptome of the giant reed, Arundo donax.</title>
        <authorList>
            <person name="Barrero R.A."/>
            <person name="Guerrero F.D."/>
            <person name="Moolhuijzen P."/>
            <person name="Goolsby J.A."/>
            <person name="Tidwell J."/>
            <person name="Bellgard S.E."/>
            <person name="Bellgard M.I."/>
        </authorList>
    </citation>
    <scope>NUCLEOTIDE SEQUENCE</scope>
    <source>
        <tissue evidence="1">Shoot tissue taken approximately 20 cm above the soil surface</tissue>
    </source>
</reference>
<protein>
    <submittedName>
        <fullName evidence="1">Uncharacterized protein</fullName>
    </submittedName>
</protein>
<reference evidence="1" key="1">
    <citation type="submission" date="2014-09" db="EMBL/GenBank/DDBJ databases">
        <authorList>
            <person name="Magalhaes I.L.F."/>
            <person name="Oliveira U."/>
            <person name="Santos F.R."/>
            <person name="Vidigal T.H.D.A."/>
            <person name="Brescovit A.D."/>
            <person name="Santos A.J."/>
        </authorList>
    </citation>
    <scope>NUCLEOTIDE SEQUENCE</scope>
    <source>
        <tissue evidence="1">Shoot tissue taken approximately 20 cm above the soil surface</tissue>
    </source>
</reference>